<dbReference type="PROSITE" id="PS00218">
    <property type="entry name" value="AMINO_ACID_PERMEASE_1"/>
    <property type="match status" value="1"/>
</dbReference>
<proteinExistence type="predicted"/>
<dbReference type="PANTHER" id="PTHR43341:SF1">
    <property type="entry name" value="GENERAL AMINO-ACID PERMEASE GAP1"/>
    <property type="match status" value="1"/>
</dbReference>
<feature type="transmembrane region" description="Helical" evidence="7">
    <location>
        <begin position="347"/>
        <end position="369"/>
    </location>
</feature>
<dbReference type="Gene3D" id="1.20.1740.10">
    <property type="entry name" value="Amino acid/polyamine transporter I"/>
    <property type="match status" value="1"/>
</dbReference>
<keyword evidence="6 7" id="KW-0472">Membrane</keyword>
<keyword evidence="4" id="KW-0029">Amino-acid transport</keyword>
<protein>
    <submittedName>
        <fullName evidence="9">Amino acid permease-associated protein</fullName>
    </submittedName>
</protein>
<feature type="transmembrane region" description="Helical" evidence="7">
    <location>
        <begin position="50"/>
        <end position="70"/>
    </location>
</feature>
<dbReference type="AlphaFoldDB" id="A0A922PTX9"/>
<sequence>MSYMAETSHSDGASGHIKRSLKTRHLSMIALGGTIGTGLFITSGEAISTAGPGGALIAYVVMGMMVYFLMTSLGEMATYMPLTGSFSAYATKFIDPALGFAMGWNYWLNWAVTIPVEATTAGIIMNYWLPEVPQWIFSVTVLALIFLINYLSVRSYGETEYWLALVKIVTVVVFLIVGVAVIFGIMGGHAVGVSNFHYKKAPFVGGIPAIISIFLIAGFSFQGTELVGITAGEAATPEVSVSKAIRSTFWRILIFYICTIFVIACILPYTDKNLLNQDVSNITMSPFTIVFKRAGLAVAASVMNAVILTAVISSANSGLYASTRMLFSQAREGYAWRFFGYVNKRGIPIYALLGTMIVSCLIYLTQFIAPQAYNYLISASGLCGFIAWLGIAASHWRFRRAYVSQGRDINDLKYKSSFFPFGPIFAFILCFIVICGQNVDAFIKWDWQNIAISYMSVPIFLILFIYYKVRYKTHVIPLDKVDLSPSTKGEKYVAPDDEDK</sequence>
<evidence type="ECO:0000256" key="1">
    <source>
        <dbReference type="ARBA" id="ARBA00004141"/>
    </source>
</evidence>
<feature type="transmembrane region" description="Helical" evidence="7">
    <location>
        <begin position="135"/>
        <end position="153"/>
    </location>
</feature>
<dbReference type="GO" id="GO:0016020">
    <property type="term" value="C:membrane"/>
    <property type="evidence" value="ECO:0007669"/>
    <property type="project" value="UniProtKB-SubCell"/>
</dbReference>
<evidence type="ECO:0000256" key="5">
    <source>
        <dbReference type="ARBA" id="ARBA00022989"/>
    </source>
</evidence>
<dbReference type="InterPro" id="IPR004841">
    <property type="entry name" value="AA-permease/SLC12A_dom"/>
</dbReference>
<evidence type="ECO:0000256" key="7">
    <source>
        <dbReference type="SAM" id="Phobius"/>
    </source>
</evidence>
<feature type="transmembrane region" description="Helical" evidence="7">
    <location>
        <begin position="417"/>
        <end position="439"/>
    </location>
</feature>
<feature type="transmembrane region" description="Helical" evidence="7">
    <location>
        <begin position="203"/>
        <end position="221"/>
    </location>
</feature>
<dbReference type="EMBL" id="AZGO01000064">
    <property type="protein sequence ID" value="KRM35502.1"/>
    <property type="molecule type" value="Genomic_DNA"/>
</dbReference>
<dbReference type="Proteomes" id="UP000051085">
    <property type="component" value="Unassembled WGS sequence"/>
</dbReference>
<feature type="transmembrane region" description="Helical" evidence="7">
    <location>
        <begin position="451"/>
        <end position="469"/>
    </location>
</feature>
<keyword evidence="3 7" id="KW-0812">Transmembrane</keyword>
<evidence type="ECO:0000313" key="10">
    <source>
        <dbReference type="Proteomes" id="UP000051085"/>
    </source>
</evidence>
<evidence type="ECO:0000313" key="9">
    <source>
        <dbReference type="EMBL" id="KRM35502.1"/>
    </source>
</evidence>
<dbReference type="InterPro" id="IPR050524">
    <property type="entry name" value="APC_YAT"/>
</dbReference>
<dbReference type="InterPro" id="IPR004840">
    <property type="entry name" value="Amino_acid_permease_CS"/>
</dbReference>
<evidence type="ECO:0000256" key="6">
    <source>
        <dbReference type="ARBA" id="ARBA00023136"/>
    </source>
</evidence>
<feature type="domain" description="Amino acid permease/ SLC12A" evidence="8">
    <location>
        <begin position="25"/>
        <end position="474"/>
    </location>
</feature>
<comment type="subcellular location">
    <subcellularLocation>
        <location evidence="1">Membrane</location>
        <topology evidence="1">Multi-pass membrane protein</topology>
    </subcellularLocation>
</comment>
<feature type="transmembrane region" description="Helical" evidence="7">
    <location>
        <begin position="165"/>
        <end position="191"/>
    </location>
</feature>
<comment type="caution">
    <text evidence="9">The sequence shown here is derived from an EMBL/GenBank/DDBJ whole genome shotgun (WGS) entry which is preliminary data.</text>
</comment>
<feature type="transmembrane region" description="Helical" evidence="7">
    <location>
        <begin position="249"/>
        <end position="270"/>
    </location>
</feature>
<organism evidence="9 10">
    <name type="scientific">Limosilactobacillus pontis DSM 8475</name>
    <dbReference type="NCBI Taxonomy" id="1423794"/>
    <lineage>
        <taxon>Bacteria</taxon>
        <taxon>Bacillati</taxon>
        <taxon>Bacillota</taxon>
        <taxon>Bacilli</taxon>
        <taxon>Lactobacillales</taxon>
        <taxon>Lactobacillaceae</taxon>
        <taxon>Limosilactobacillus</taxon>
    </lineage>
</organism>
<keyword evidence="2" id="KW-0813">Transport</keyword>
<evidence type="ECO:0000256" key="2">
    <source>
        <dbReference type="ARBA" id="ARBA00022448"/>
    </source>
</evidence>
<evidence type="ECO:0000259" key="8">
    <source>
        <dbReference type="Pfam" id="PF00324"/>
    </source>
</evidence>
<feature type="transmembrane region" description="Helical" evidence="7">
    <location>
        <begin position="26"/>
        <end position="44"/>
    </location>
</feature>
<evidence type="ECO:0000256" key="4">
    <source>
        <dbReference type="ARBA" id="ARBA00022970"/>
    </source>
</evidence>
<gene>
    <name evidence="9" type="ORF">FD34_GL000669</name>
</gene>
<feature type="transmembrane region" description="Helical" evidence="7">
    <location>
        <begin position="107"/>
        <end position="129"/>
    </location>
</feature>
<dbReference type="PANTHER" id="PTHR43341">
    <property type="entry name" value="AMINO ACID PERMEASE"/>
    <property type="match status" value="1"/>
</dbReference>
<evidence type="ECO:0000256" key="3">
    <source>
        <dbReference type="ARBA" id="ARBA00022692"/>
    </source>
</evidence>
<name>A0A922PTX9_9LACO</name>
<feature type="transmembrane region" description="Helical" evidence="7">
    <location>
        <begin position="375"/>
        <end position="396"/>
    </location>
</feature>
<dbReference type="PIRSF" id="PIRSF006060">
    <property type="entry name" value="AA_transporter"/>
    <property type="match status" value="1"/>
</dbReference>
<dbReference type="Pfam" id="PF00324">
    <property type="entry name" value="AA_permease"/>
    <property type="match status" value="1"/>
</dbReference>
<dbReference type="GO" id="GO:0015171">
    <property type="term" value="F:amino acid transmembrane transporter activity"/>
    <property type="evidence" value="ECO:0007669"/>
    <property type="project" value="TreeGrafter"/>
</dbReference>
<feature type="transmembrane region" description="Helical" evidence="7">
    <location>
        <begin position="290"/>
        <end position="315"/>
    </location>
</feature>
<dbReference type="FunFam" id="1.20.1740.10:FF:000001">
    <property type="entry name" value="Amino acid permease"/>
    <property type="match status" value="1"/>
</dbReference>
<keyword evidence="5 7" id="KW-1133">Transmembrane helix</keyword>
<accession>A0A922PTX9</accession>
<reference evidence="9 10" key="1">
    <citation type="journal article" date="2015" name="Genome Announc.">
        <title>Expanding the biotechnology potential of lactobacilli through comparative genomics of 213 strains and associated genera.</title>
        <authorList>
            <person name="Sun Z."/>
            <person name="Harris H.M."/>
            <person name="McCann A."/>
            <person name="Guo C."/>
            <person name="Argimon S."/>
            <person name="Zhang W."/>
            <person name="Yang X."/>
            <person name="Jeffery I.B."/>
            <person name="Cooney J.C."/>
            <person name="Kagawa T.F."/>
            <person name="Liu W."/>
            <person name="Song Y."/>
            <person name="Salvetti E."/>
            <person name="Wrobel A."/>
            <person name="Rasinkangas P."/>
            <person name="Parkhill J."/>
            <person name="Rea M.C."/>
            <person name="O'Sullivan O."/>
            <person name="Ritari J."/>
            <person name="Douillard F.P."/>
            <person name="Paul Ross R."/>
            <person name="Yang R."/>
            <person name="Briner A.E."/>
            <person name="Felis G.E."/>
            <person name="de Vos W.M."/>
            <person name="Barrangou R."/>
            <person name="Klaenhammer T.R."/>
            <person name="Caufield P.W."/>
            <person name="Cui Y."/>
            <person name="Zhang H."/>
            <person name="O'Toole P.W."/>
        </authorList>
    </citation>
    <scope>NUCLEOTIDE SEQUENCE [LARGE SCALE GENOMIC DNA]</scope>
    <source>
        <strain evidence="9 10">DSM 8475</strain>
    </source>
</reference>